<reference evidence="1 2" key="1">
    <citation type="journal article" date="2015" name="Genome Announc.">
        <title>A Distinct Group II Alphabaculovirus Isolated from a Peridroma Species.</title>
        <authorList>
            <person name="Rohrmann G.F."/>
            <person name="Erlandson M.A."/>
            <person name="Theilmann D.A."/>
        </authorList>
    </citation>
    <scope>NUCLEOTIDE SEQUENCE [LARGE SCALE GENOMIC DNA]</scope>
    <source>
        <strain evidence="1">GR_167</strain>
    </source>
</reference>
<dbReference type="OrthoDB" id="10473at10239"/>
<proteinExistence type="predicted"/>
<protein>
    <submittedName>
        <fullName evidence="1">Orf104-like protein</fullName>
    </submittedName>
</protein>
<evidence type="ECO:0000313" key="1">
    <source>
        <dbReference type="EMBL" id="AIE47784.1"/>
    </source>
</evidence>
<name>A0A068LK87_9ABAC</name>
<organism evidence="1 2">
    <name type="scientific">Peridroma alphabaculovirus</name>
    <dbReference type="NCBI Taxonomy" id="1346829"/>
    <lineage>
        <taxon>Viruses</taxon>
        <taxon>Viruses incertae sedis</taxon>
        <taxon>Naldaviricetes</taxon>
        <taxon>Lefavirales</taxon>
        <taxon>Baculoviridae</taxon>
        <taxon>Alphabaculovirus</taxon>
    </lineage>
</organism>
<dbReference type="EMBL" id="KM009991">
    <property type="protein sequence ID" value="AIE47784.1"/>
    <property type="molecule type" value="Genomic_DNA"/>
</dbReference>
<keyword evidence="2" id="KW-1185">Reference proteome</keyword>
<accession>A0A068LK87</accession>
<gene>
    <name evidence="1" type="ORF">pesp054</name>
</gene>
<dbReference type="Proteomes" id="UP000203240">
    <property type="component" value="Segment"/>
</dbReference>
<sequence>MSVRTPASLQLLAFRAALAHDIDVDAANSVPDVVRARLWTALIGVQRTADHLRRFLADTRDLDAVLRTLFADGVEQERLYEPNAINRLYELMLRDLTNLDQTETLEFVTLYLHLNAVARSFMPERFVVLWCRDKTNLCKWCTDDCVYVAKEENYYMTSCCSNLKAAYYDHYESQGFTATVTDIHSYCSRCRRPLFNVYDVETYNFPYDMFFCTLCN</sequence>
<dbReference type="RefSeq" id="YP_009049880.1">
    <property type="nucleotide sequence ID" value="NC_024625.1"/>
</dbReference>
<evidence type="ECO:0000313" key="2">
    <source>
        <dbReference type="Proteomes" id="UP000203240"/>
    </source>
</evidence>
<dbReference type="GeneID" id="20003967"/>